<protein>
    <submittedName>
        <fullName evidence="1">Uncharacterized protein</fullName>
    </submittedName>
</protein>
<dbReference type="RefSeq" id="XP_062662164.1">
    <property type="nucleotide sequence ID" value="XM_062805562.1"/>
</dbReference>
<dbReference type="PANTHER" id="PTHR42085">
    <property type="entry name" value="F-BOX DOMAIN-CONTAINING PROTEIN"/>
    <property type="match status" value="1"/>
</dbReference>
<comment type="caution">
    <text evidence="1">The sequence shown here is derived from an EMBL/GenBank/DDBJ whole genome shotgun (WGS) entry which is preliminary data.</text>
</comment>
<name>A0AAE0HLE3_9PEZI</name>
<organism evidence="1 2">
    <name type="scientific">Chaetomium fimeti</name>
    <dbReference type="NCBI Taxonomy" id="1854472"/>
    <lineage>
        <taxon>Eukaryota</taxon>
        <taxon>Fungi</taxon>
        <taxon>Dikarya</taxon>
        <taxon>Ascomycota</taxon>
        <taxon>Pezizomycotina</taxon>
        <taxon>Sordariomycetes</taxon>
        <taxon>Sordariomycetidae</taxon>
        <taxon>Sordariales</taxon>
        <taxon>Chaetomiaceae</taxon>
        <taxon>Chaetomium</taxon>
    </lineage>
</organism>
<keyword evidence="2" id="KW-1185">Reference proteome</keyword>
<dbReference type="AlphaFoldDB" id="A0AAE0HLE3"/>
<dbReference type="Proteomes" id="UP001278766">
    <property type="component" value="Unassembled WGS sequence"/>
</dbReference>
<dbReference type="InterPro" id="IPR038883">
    <property type="entry name" value="AN11006-like"/>
</dbReference>
<accession>A0AAE0HLE3</accession>
<sequence length="615" mass="69628">MKAPAVFGSTQSSPLFRLTPLLRRHIYRLVGLESCDSDDPPFGFDLHIGKASYDAPAASNFHGLLLSCRDLYTEAAALLYSANRFFIYYTRPGSLGPLRSLTAPSLASLTHLKIVLNQSSCHHPDSVLVDCGFCCLHGRLSSGANECEEEHGGRHRPPLLSGSDDDGLARLRVQGMLNEWHSTTAHLSAHITSRLELSLVCDLDPQNGHALEVAESITAPLHGLSTSLRNCHVRLSKAVDSRLQEVARDAVMQARGIETPYLKPSQTATATSLMDLPRELRLHILEYTDLIVPWREVTWSRQNPGYMVLPGENGPDLLSWNDFTPSLFNCWEIKNAHPPVSVGCFCRRYHSAFSSDCRCWVPPSSLFLVCRALYQDALFVFFSANELFVHDLCSDPPWWASDLPEPEQRPGYLEPKPWRDYPHERFAASLFLREVVPVCALAHLRFLELVFPPYLGPSWPQAGQPAMQDWWATVDWLRDKINAPRLTLRLIGTDPPSGSRVAYLATGPYRVTITVAEGDAIMQSYMDILRPLRKLAEGGNGLARVHVNFRYPWQYTEASRSREEDVDYRCWLDDRRRETNDRLERYVMGDRYGSLCENNQEDLPSSRWLSRFYGH</sequence>
<proteinExistence type="predicted"/>
<reference evidence="1" key="1">
    <citation type="journal article" date="2023" name="Mol. Phylogenet. Evol.">
        <title>Genome-scale phylogeny and comparative genomics of the fungal order Sordariales.</title>
        <authorList>
            <person name="Hensen N."/>
            <person name="Bonometti L."/>
            <person name="Westerberg I."/>
            <person name="Brannstrom I.O."/>
            <person name="Guillou S."/>
            <person name="Cros-Aarteil S."/>
            <person name="Calhoun S."/>
            <person name="Haridas S."/>
            <person name="Kuo A."/>
            <person name="Mondo S."/>
            <person name="Pangilinan J."/>
            <person name="Riley R."/>
            <person name="LaButti K."/>
            <person name="Andreopoulos B."/>
            <person name="Lipzen A."/>
            <person name="Chen C."/>
            <person name="Yan M."/>
            <person name="Daum C."/>
            <person name="Ng V."/>
            <person name="Clum A."/>
            <person name="Steindorff A."/>
            <person name="Ohm R.A."/>
            <person name="Martin F."/>
            <person name="Silar P."/>
            <person name="Natvig D.O."/>
            <person name="Lalanne C."/>
            <person name="Gautier V."/>
            <person name="Ament-Velasquez S.L."/>
            <person name="Kruys A."/>
            <person name="Hutchinson M.I."/>
            <person name="Powell A.J."/>
            <person name="Barry K."/>
            <person name="Miller A.N."/>
            <person name="Grigoriev I.V."/>
            <person name="Debuchy R."/>
            <person name="Gladieux P."/>
            <person name="Hiltunen Thoren M."/>
            <person name="Johannesson H."/>
        </authorList>
    </citation>
    <scope>NUCLEOTIDE SEQUENCE</scope>
    <source>
        <strain evidence="1">CBS 168.71</strain>
    </source>
</reference>
<dbReference type="PANTHER" id="PTHR42085:SF1">
    <property type="entry name" value="F-BOX DOMAIN-CONTAINING PROTEIN"/>
    <property type="match status" value="1"/>
</dbReference>
<evidence type="ECO:0000313" key="1">
    <source>
        <dbReference type="EMBL" id="KAK3298650.1"/>
    </source>
</evidence>
<gene>
    <name evidence="1" type="ORF">B0H64DRAFT_422437</name>
</gene>
<dbReference type="GeneID" id="87842510"/>
<dbReference type="EMBL" id="JAUEPN010000002">
    <property type="protein sequence ID" value="KAK3298650.1"/>
    <property type="molecule type" value="Genomic_DNA"/>
</dbReference>
<evidence type="ECO:0000313" key="2">
    <source>
        <dbReference type="Proteomes" id="UP001278766"/>
    </source>
</evidence>
<reference evidence="1" key="2">
    <citation type="submission" date="2023-06" db="EMBL/GenBank/DDBJ databases">
        <authorList>
            <consortium name="Lawrence Berkeley National Laboratory"/>
            <person name="Haridas S."/>
            <person name="Hensen N."/>
            <person name="Bonometti L."/>
            <person name="Westerberg I."/>
            <person name="Brannstrom I.O."/>
            <person name="Guillou S."/>
            <person name="Cros-Aarteil S."/>
            <person name="Calhoun S."/>
            <person name="Kuo A."/>
            <person name="Mondo S."/>
            <person name="Pangilinan J."/>
            <person name="Riley R."/>
            <person name="Labutti K."/>
            <person name="Andreopoulos B."/>
            <person name="Lipzen A."/>
            <person name="Chen C."/>
            <person name="Yanf M."/>
            <person name="Daum C."/>
            <person name="Ng V."/>
            <person name="Clum A."/>
            <person name="Steindorff A."/>
            <person name="Ohm R."/>
            <person name="Martin F."/>
            <person name="Silar P."/>
            <person name="Natvig D."/>
            <person name="Lalanne C."/>
            <person name="Gautier V."/>
            <person name="Ament-Velasquez S.L."/>
            <person name="Kruys A."/>
            <person name="Hutchinson M.I."/>
            <person name="Powell A.J."/>
            <person name="Barry K."/>
            <person name="Miller A.N."/>
            <person name="Grigoriev I.V."/>
            <person name="Debuchy R."/>
            <person name="Gladieux P."/>
            <person name="Thoren M.H."/>
            <person name="Johannesson H."/>
        </authorList>
    </citation>
    <scope>NUCLEOTIDE SEQUENCE</scope>
    <source>
        <strain evidence="1">CBS 168.71</strain>
    </source>
</reference>